<organism evidence="1 2">
    <name type="scientific">Duganella margarita</name>
    <dbReference type="NCBI Taxonomy" id="2692170"/>
    <lineage>
        <taxon>Bacteria</taxon>
        <taxon>Pseudomonadati</taxon>
        <taxon>Pseudomonadota</taxon>
        <taxon>Betaproteobacteria</taxon>
        <taxon>Burkholderiales</taxon>
        <taxon>Oxalobacteraceae</taxon>
        <taxon>Telluria group</taxon>
        <taxon>Duganella</taxon>
    </lineage>
</organism>
<gene>
    <name evidence="1" type="ORF">GTP56_04215</name>
</gene>
<dbReference type="InterPro" id="IPR008727">
    <property type="entry name" value="PAAR_motif"/>
</dbReference>
<evidence type="ECO:0000313" key="1">
    <source>
        <dbReference type="EMBL" id="MYM71397.1"/>
    </source>
</evidence>
<dbReference type="RefSeq" id="WP_161049113.1">
    <property type="nucleotide sequence ID" value="NZ_WWCR01000002.1"/>
</dbReference>
<dbReference type="AlphaFoldDB" id="A0A7X4GX92"/>
<dbReference type="EMBL" id="WWCR01000002">
    <property type="protein sequence ID" value="MYM71397.1"/>
    <property type="molecule type" value="Genomic_DNA"/>
</dbReference>
<dbReference type="Pfam" id="PF05488">
    <property type="entry name" value="PAAR_motif"/>
    <property type="match status" value="1"/>
</dbReference>
<dbReference type="Gene3D" id="2.60.200.60">
    <property type="match status" value="1"/>
</dbReference>
<dbReference type="Proteomes" id="UP000469734">
    <property type="component" value="Unassembled WGS sequence"/>
</dbReference>
<proteinExistence type="predicted"/>
<name>A0A7X4GX92_9BURK</name>
<dbReference type="CDD" id="cd14744">
    <property type="entry name" value="PAAR_CT_2"/>
    <property type="match status" value="1"/>
</dbReference>
<accession>A0A7X4GX92</accession>
<evidence type="ECO:0000313" key="2">
    <source>
        <dbReference type="Proteomes" id="UP000469734"/>
    </source>
</evidence>
<reference evidence="1 2" key="1">
    <citation type="submission" date="2019-12" db="EMBL/GenBank/DDBJ databases">
        <title>Novel species isolated from a subtropical stream in China.</title>
        <authorList>
            <person name="Lu H."/>
        </authorList>
    </citation>
    <scope>NUCLEOTIDE SEQUENCE [LARGE SCALE GENOMIC DNA]</scope>
    <source>
        <strain evidence="1 2">FT134W</strain>
    </source>
</reference>
<comment type="caution">
    <text evidence="1">The sequence shown here is derived from an EMBL/GenBank/DDBJ whole genome shotgun (WGS) entry which is preliminary data.</text>
</comment>
<sequence length="177" mass="17815">MGEKAIIRLGDKTSHNGTVLEGYQDTICMGKPVAGIGHKVSCPKCSGSHTIVEGVMSFFVMGRNIAVDGMKTSCGAVLIASQQTDTVEAGGGAAPAEAAATAAAASAAAVAAAAALAASAFDEQFQLVDRQGKPLANAAYKIVAASGQEVEGVTDASGKTQRIKTAAAEQLQIYLKS</sequence>
<protein>
    <submittedName>
        <fullName evidence="1">PAAR domain-containing protein</fullName>
    </submittedName>
</protein>